<feature type="chain" id="PRO_5025025620" description="Lipoprotein" evidence="1">
    <location>
        <begin position="20"/>
        <end position="238"/>
    </location>
</feature>
<organism evidence="2 3">
    <name type="scientific">Vibrio aquimaris</name>
    <dbReference type="NCBI Taxonomy" id="2587862"/>
    <lineage>
        <taxon>Bacteria</taxon>
        <taxon>Pseudomonadati</taxon>
        <taxon>Pseudomonadota</taxon>
        <taxon>Gammaproteobacteria</taxon>
        <taxon>Vibrionales</taxon>
        <taxon>Vibrionaceae</taxon>
        <taxon>Vibrio</taxon>
    </lineage>
</organism>
<name>A0A5P9CJW6_9VIBR</name>
<evidence type="ECO:0000313" key="3">
    <source>
        <dbReference type="Proteomes" id="UP000326936"/>
    </source>
</evidence>
<gene>
    <name evidence="2" type="ORF">FIV01_07655</name>
</gene>
<proteinExistence type="predicted"/>
<evidence type="ECO:0008006" key="4">
    <source>
        <dbReference type="Google" id="ProtNLM"/>
    </source>
</evidence>
<dbReference type="PANTHER" id="PTHR39335:SF1">
    <property type="entry name" value="BLL4220 PROTEIN"/>
    <property type="match status" value="1"/>
</dbReference>
<dbReference type="RefSeq" id="WP_152430463.1">
    <property type="nucleotide sequence ID" value="NZ_CBCSDK010000004.1"/>
</dbReference>
<dbReference type="PANTHER" id="PTHR39335">
    <property type="entry name" value="BLL4220 PROTEIN"/>
    <property type="match status" value="1"/>
</dbReference>
<dbReference type="KEGG" id="vaq:FIV01_07655"/>
<protein>
    <recommendedName>
        <fullName evidence="4">Lipoprotein</fullName>
    </recommendedName>
</protein>
<dbReference type="Pfam" id="PF03640">
    <property type="entry name" value="Lipoprotein_15"/>
    <property type="match status" value="4"/>
</dbReference>
<keyword evidence="1" id="KW-0732">Signal</keyword>
<dbReference type="GO" id="GO:0043448">
    <property type="term" value="P:alkane catabolic process"/>
    <property type="evidence" value="ECO:0007669"/>
    <property type="project" value="TreeGrafter"/>
</dbReference>
<dbReference type="Proteomes" id="UP000326936">
    <property type="component" value="Chromosome"/>
</dbReference>
<dbReference type="InterPro" id="IPR005297">
    <property type="entry name" value="Lipoprotein_repeat"/>
</dbReference>
<sequence precursor="true">MKKLIISSLLVVPMAYATASSNTTETSVGEVYVDGAGKTLYTFSKDPVGQSVCTDKCETLWPPLLVNDKASSQFSKSSEFSQVTRKDGSKQWALNGKPLYRWFKDQKEGDIDGAGVKGVWPIARADDVAVKLYNDGSRRYLVDNNNLTLYTFDKDKDNQSVCYGDCEVKWPPAYVDSDLTQKGIDNIKLTGGFGVTKRKDDTYQWTFEGKPLYRWFKDSQAGETTGDGVKNVWHLITQ</sequence>
<dbReference type="OrthoDB" id="9800666at2"/>
<evidence type="ECO:0000313" key="2">
    <source>
        <dbReference type="EMBL" id="QFT26301.1"/>
    </source>
</evidence>
<evidence type="ECO:0000256" key="1">
    <source>
        <dbReference type="SAM" id="SignalP"/>
    </source>
</evidence>
<feature type="signal peptide" evidence="1">
    <location>
        <begin position="1"/>
        <end position="19"/>
    </location>
</feature>
<dbReference type="EMBL" id="CP045350">
    <property type="protein sequence ID" value="QFT26301.1"/>
    <property type="molecule type" value="Genomic_DNA"/>
</dbReference>
<accession>A0A5P9CJW6</accession>
<dbReference type="AlphaFoldDB" id="A0A5P9CJW6"/>
<keyword evidence="3" id="KW-1185">Reference proteome</keyword>
<reference evidence="2 3" key="1">
    <citation type="submission" date="2019-10" db="EMBL/GenBank/DDBJ databases">
        <title>Complete genome sequence of Vibrio sp. strain THAF100, isolated from non-filtered water from the water column of tank 6 of a marine aquarium containing stony-coral fragments. Water maintained at 26 degree C.</title>
        <authorList>
            <person name="Ruckert C."/>
            <person name="Franco A."/>
            <person name="Kalinowski J."/>
            <person name="Glaeser S."/>
        </authorList>
    </citation>
    <scope>NUCLEOTIDE SEQUENCE [LARGE SCALE GENOMIC DNA]</scope>
    <source>
        <strain evidence="2 3">THAF100</strain>
    </source>
</reference>